<dbReference type="Proteomes" id="UP001283361">
    <property type="component" value="Unassembled WGS sequence"/>
</dbReference>
<evidence type="ECO:0000313" key="2">
    <source>
        <dbReference type="Proteomes" id="UP001283361"/>
    </source>
</evidence>
<name>A0AAE0ZBU2_9GAST</name>
<evidence type="ECO:0000313" key="1">
    <source>
        <dbReference type="EMBL" id="KAK3766385.1"/>
    </source>
</evidence>
<reference evidence="1" key="1">
    <citation type="journal article" date="2023" name="G3 (Bethesda)">
        <title>A reference genome for the long-term kleptoplast-retaining sea slug Elysia crispata morphotype clarki.</title>
        <authorList>
            <person name="Eastman K.E."/>
            <person name="Pendleton A.L."/>
            <person name="Shaikh M.A."/>
            <person name="Suttiyut T."/>
            <person name="Ogas R."/>
            <person name="Tomko P."/>
            <person name="Gavelis G."/>
            <person name="Widhalm J.R."/>
            <person name="Wisecaver J.H."/>
        </authorList>
    </citation>
    <scope>NUCLEOTIDE SEQUENCE</scope>
    <source>
        <strain evidence="1">ECLA1</strain>
    </source>
</reference>
<gene>
    <name evidence="1" type="ORF">RRG08_056059</name>
</gene>
<organism evidence="1 2">
    <name type="scientific">Elysia crispata</name>
    <name type="common">lettuce slug</name>
    <dbReference type="NCBI Taxonomy" id="231223"/>
    <lineage>
        <taxon>Eukaryota</taxon>
        <taxon>Metazoa</taxon>
        <taxon>Spiralia</taxon>
        <taxon>Lophotrochozoa</taxon>
        <taxon>Mollusca</taxon>
        <taxon>Gastropoda</taxon>
        <taxon>Heterobranchia</taxon>
        <taxon>Euthyneura</taxon>
        <taxon>Panpulmonata</taxon>
        <taxon>Sacoglossa</taxon>
        <taxon>Placobranchoidea</taxon>
        <taxon>Plakobranchidae</taxon>
        <taxon>Elysia</taxon>
    </lineage>
</organism>
<sequence length="136" mass="14853">MYDRRPKISAGGGRVKGVEGKEPLSLFSGQLGATIGYPWGINSENKLRADSVPCCLAWHCQGPENRVAGGRNSHTLYSEDWLASDTRALSSHEVNGKETLCPKVLHYLNIQRGSLIHSANVDVQRGAVEFSSFINI</sequence>
<comment type="caution">
    <text evidence="1">The sequence shown here is derived from an EMBL/GenBank/DDBJ whole genome shotgun (WGS) entry which is preliminary data.</text>
</comment>
<keyword evidence="2" id="KW-1185">Reference proteome</keyword>
<dbReference type="AlphaFoldDB" id="A0AAE0ZBU2"/>
<accession>A0AAE0ZBU2</accession>
<protein>
    <submittedName>
        <fullName evidence="1">Uncharacterized protein</fullName>
    </submittedName>
</protein>
<proteinExistence type="predicted"/>
<dbReference type="EMBL" id="JAWDGP010004234">
    <property type="protein sequence ID" value="KAK3766385.1"/>
    <property type="molecule type" value="Genomic_DNA"/>
</dbReference>